<feature type="region of interest" description="Disordered" evidence="1">
    <location>
        <begin position="73"/>
        <end position="124"/>
    </location>
</feature>
<accession>A0A0D1MA68</accession>
<dbReference type="AlphaFoldDB" id="A0A0D1MA68"/>
<gene>
    <name evidence="2" type="ORF">SR41_04400</name>
</gene>
<dbReference type="EMBL" id="JXTP01000018">
    <property type="protein sequence ID" value="KIU29260.1"/>
    <property type="molecule type" value="Genomic_DNA"/>
</dbReference>
<evidence type="ECO:0000256" key="1">
    <source>
        <dbReference type="SAM" id="MobiDB-lite"/>
    </source>
</evidence>
<organism evidence="2 3">
    <name type="scientific">Sphingomonas melonis</name>
    <dbReference type="NCBI Taxonomy" id="152682"/>
    <lineage>
        <taxon>Bacteria</taxon>
        <taxon>Pseudomonadati</taxon>
        <taxon>Pseudomonadota</taxon>
        <taxon>Alphaproteobacteria</taxon>
        <taxon>Sphingomonadales</taxon>
        <taxon>Sphingomonadaceae</taxon>
        <taxon>Sphingomonas</taxon>
    </lineage>
</organism>
<sequence>MARKLKVFRTPIGFHDAYVAAPSQKAALKAWGTDTDLFARDVAELVTDAALMEEPLAHPGDIIRKTRGTVDDHLAALPANPKRKPADATDAPPAKTRRTKPKPRPSRSTLDQAEQAIEEAEQRYDAARRDLAAREAALRKERQALDDDRDRERERLETARADRERHYREAMEAWRDGEAD</sequence>
<reference evidence="2 3" key="1">
    <citation type="submission" date="2015-01" db="EMBL/GenBank/DDBJ databases">
        <title>Genome of Sphingomonas taxi strain 30a.</title>
        <authorList>
            <person name="Eevers N."/>
            <person name="Van Hamme J."/>
            <person name="Bottos E."/>
            <person name="Weyens N."/>
            <person name="Vangronsveld J."/>
        </authorList>
    </citation>
    <scope>NUCLEOTIDE SEQUENCE [LARGE SCALE GENOMIC DNA]</scope>
    <source>
        <strain evidence="2 3">30a</strain>
    </source>
</reference>
<evidence type="ECO:0000313" key="2">
    <source>
        <dbReference type="EMBL" id="KIU29260.1"/>
    </source>
</evidence>
<feature type="compositionally biased region" description="Low complexity" evidence="1">
    <location>
        <begin position="106"/>
        <end position="115"/>
    </location>
</feature>
<comment type="caution">
    <text evidence="2">The sequence shown here is derived from an EMBL/GenBank/DDBJ whole genome shotgun (WGS) entry which is preliminary data.</text>
</comment>
<evidence type="ECO:0008006" key="4">
    <source>
        <dbReference type="Google" id="ProtNLM"/>
    </source>
</evidence>
<name>A0A0D1MA68_9SPHN</name>
<protein>
    <recommendedName>
        <fullName evidence="4">Cell envelope biogenesis protein TolA</fullName>
    </recommendedName>
</protein>
<proteinExistence type="predicted"/>
<feature type="region of interest" description="Disordered" evidence="1">
    <location>
        <begin position="140"/>
        <end position="180"/>
    </location>
</feature>
<evidence type="ECO:0000313" key="3">
    <source>
        <dbReference type="Proteomes" id="UP000033203"/>
    </source>
</evidence>
<feature type="compositionally biased region" description="Basic residues" evidence="1">
    <location>
        <begin position="95"/>
        <end position="105"/>
    </location>
</feature>
<dbReference type="PATRIC" id="fig|1549858.7.peg.48"/>
<dbReference type="Proteomes" id="UP000033203">
    <property type="component" value="Unassembled WGS sequence"/>
</dbReference>